<dbReference type="Proteomes" id="UP000240760">
    <property type="component" value="Unassembled WGS sequence"/>
</dbReference>
<dbReference type="EMBL" id="KZ679127">
    <property type="protein sequence ID" value="PTB80338.1"/>
    <property type="molecule type" value="Genomic_DNA"/>
</dbReference>
<organism evidence="2 3">
    <name type="scientific">Trichoderma longibrachiatum ATCC 18648</name>
    <dbReference type="NCBI Taxonomy" id="983965"/>
    <lineage>
        <taxon>Eukaryota</taxon>
        <taxon>Fungi</taxon>
        <taxon>Dikarya</taxon>
        <taxon>Ascomycota</taxon>
        <taxon>Pezizomycotina</taxon>
        <taxon>Sordariomycetes</taxon>
        <taxon>Hypocreomycetidae</taxon>
        <taxon>Hypocreales</taxon>
        <taxon>Hypocreaceae</taxon>
        <taxon>Trichoderma</taxon>
    </lineage>
</organism>
<gene>
    <name evidence="2" type="ORF">M440DRAFT_1123213</name>
</gene>
<sequence length="300" mass="33690">MSRQRRASSTKTRGDRKESKRRDPDGTAPQLAWRIPSPASKRPLRSVCGLIRCVCFTAGCRGAWSMRMHFRPGPAASLQYIKPAMRTTSHCTALPLQEPHSASWSLGKHIAHITKWKYALSGRQAAATWHVRSQTEHMMPRCICVYAEATRCLSRSDSILFFFLHFHSNYPGSVAVGLFPSCSAGTGMSSSERLRVYEVHTARMTTPYPYERAHTPGNSAPYLGRHTHRAHDLALLLRHRGIERSNAKAAYRRRQDGLNIPSLYPAHLSITLGVSPFPDRMLRVRPLTSTRALCEVTEVS</sequence>
<name>A0A2T4CFM6_TRILO</name>
<keyword evidence="3" id="KW-1185">Reference proteome</keyword>
<reference evidence="2 3" key="1">
    <citation type="submission" date="2016-07" db="EMBL/GenBank/DDBJ databases">
        <title>Multiple horizontal gene transfer events from other fungi enriched the ability of initially mycotrophic Trichoderma (Ascomycota) to feed on dead plant biomass.</title>
        <authorList>
            <consortium name="DOE Joint Genome Institute"/>
            <person name="Aerts A."/>
            <person name="Atanasova L."/>
            <person name="Chenthamara K."/>
            <person name="Zhang J."/>
            <person name="Grujic M."/>
            <person name="Henrissat B."/>
            <person name="Kuo A."/>
            <person name="Salamov A."/>
            <person name="Lipzen A."/>
            <person name="Labutti K."/>
            <person name="Barry K."/>
            <person name="Miao Y."/>
            <person name="Rahimi M.J."/>
            <person name="Shen Q."/>
            <person name="Grigoriev I.V."/>
            <person name="Kubicek C.P."/>
            <person name="Druzhinina I.S."/>
        </authorList>
    </citation>
    <scope>NUCLEOTIDE SEQUENCE [LARGE SCALE GENOMIC DNA]</scope>
    <source>
        <strain evidence="2 3">ATCC 18648</strain>
    </source>
</reference>
<accession>A0A2T4CFM6</accession>
<protein>
    <submittedName>
        <fullName evidence="2">Uncharacterized protein</fullName>
    </submittedName>
</protein>
<feature type="compositionally biased region" description="Basic and acidic residues" evidence="1">
    <location>
        <begin position="12"/>
        <end position="25"/>
    </location>
</feature>
<evidence type="ECO:0000313" key="2">
    <source>
        <dbReference type="EMBL" id="PTB80338.1"/>
    </source>
</evidence>
<dbReference type="AlphaFoldDB" id="A0A2T4CFM6"/>
<evidence type="ECO:0000256" key="1">
    <source>
        <dbReference type="SAM" id="MobiDB-lite"/>
    </source>
</evidence>
<feature type="region of interest" description="Disordered" evidence="1">
    <location>
        <begin position="1"/>
        <end position="36"/>
    </location>
</feature>
<proteinExistence type="predicted"/>
<evidence type="ECO:0000313" key="3">
    <source>
        <dbReference type="Proteomes" id="UP000240760"/>
    </source>
</evidence>